<dbReference type="InterPro" id="IPR018817">
    <property type="entry name" value="7TM_GPCR_serpentine_rcpt_Srz"/>
</dbReference>
<evidence type="ECO:0000256" key="1">
    <source>
        <dbReference type="SAM" id="Phobius"/>
    </source>
</evidence>
<dbReference type="SMR" id="U3UB87"/>
<name>U3UB87_CAEEL</name>
<feature type="transmembrane region" description="Helical" evidence="1">
    <location>
        <begin position="177"/>
        <end position="197"/>
    </location>
</feature>
<dbReference type="PaxDb" id="6239-C09G12.15"/>
<dbReference type="GeneID" id="13192634"/>
<dbReference type="RefSeq" id="NP_001294209.1">
    <property type="nucleotide sequence ID" value="NM_001307280.1"/>
</dbReference>
<dbReference type="Pfam" id="PF10325">
    <property type="entry name" value="7TM_GPCR_Srz"/>
    <property type="match status" value="1"/>
</dbReference>
<dbReference type="HOGENOM" id="CLU_056063_2_1_1"/>
<protein>
    <submittedName>
        <fullName evidence="2">Serpentine Receptor, class Z</fullName>
    </submittedName>
</protein>
<keyword evidence="1" id="KW-0472">Membrane</keyword>
<keyword evidence="3" id="KW-1185">Reference proteome</keyword>
<reference evidence="2 3" key="1">
    <citation type="journal article" date="1998" name="Science">
        <title>Genome sequence of the nematode C. elegans: a platform for investigating biology.</title>
        <authorList>
            <consortium name="The C. elegans sequencing consortium"/>
            <person name="Sulson J.E."/>
            <person name="Waterston R."/>
        </authorList>
    </citation>
    <scope>NUCLEOTIDE SEQUENCE [LARGE SCALE GENOMIC DNA]</scope>
    <source>
        <strain evidence="2 3">Bristol N2</strain>
    </source>
</reference>
<dbReference type="Proteomes" id="UP000001940">
    <property type="component" value="Chromosome IV"/>
</dbReference>
<feature type="transmembrane region" description="Helical" evidence="1">
    <location>
        <begin position="58"/>
        <end position="76"/>
    </location>
</feature>
<sequence>MNFSDSTVVDDSSLQIPDSVNFIFMLLFSMLMFCYLLVFPIFKYICKINEEQDQKDKLYPVIIRLFAMVKTFYYLFIPLTASVIIANKPKFGYIKLLIILICYFLFIIAQAFNIVVFLVAVEKWSGHMFPNFAQYVTSAREVLLYKTWILYIFLVLTELGIYVGISCTVSKSALDYVFGSILFCMAMSSVLSALLHLSILNKIRKLAYLESTQLNNLYIYVFWLTITVVVFKAIYIPFFTIIYLIFLRQFSLYVLIVVIGCVEGLTTPFIIETVYIICNIGEIYTVDGKKITEVLRLYLK</sequence>
<keyword evidence="1" id="KW-1133">Transmembrane helix</keyword>
<keyword evidence="2" id="KW-0675">Receptor</keyword>
<organism evidence="2 3">
    <name type="scientific">Caenorhabditis elegans</name>
    <dbReference type="NCBI Taxonomy" id="6239"/>
    <lineage>
        <taxon>Eukaryota</taxon>
        <taxon>Metazoa</taxon>
        <taxon>Ecdysozoa</taxon>
        <taxon>Nematoda</taxon>
        <taxon>Chromadorea</taxon>
        <taxon>Rhabditida</taxon>
        <taxon>Rhabditina</taxon>
        <taxon>Rhabditomorpha</taxon>
        <taxon>Rhabditoidea</taxon>
        <taxon>Rhabditidae</taxon>
        <taxon>Peloderinae</taxon>
        <taxon>Caenorhabditis</taxon>
    </lineage>
</organism>
<feature type="transmembrane region" description="Helical" evidence="1">
    <location>
        <begin position="252"/>
        <end position="271"/>
    </location>
</feature>
<proteinExistence type="predicted"/>
<feature type="transmembrane region" description="Helical" evidence="1">
    <location>
        <begin position="20"/>
        <end position="46"/>
    </location>
</feature>
<evidence type="ECO:0000313" key="3">
    <source>
        <dbReference type="Proteomes" id="UP000001940"/>
    </source>
</evidence>
<dbReference type="EMBL" id="BX284604">
    <property type="protein sequence ID" value="CCD64036.2"/>
    <property type="molecule type" value="Genomic_DNA"/>
</dbReference>
<dbReference type="PANTHER" id="PTHR31720:SF16">
    <property type="entry name" value="G PROTEIN-COUPLED RECEPTOR-RELATED"/>
    <property type="match status" value="1"/>
</dbReference>
<feature type="transmembrane region" description="Helical" evidence="1">
    <location>
        <begin position="96"/>
        <end position="121"/>
    </location>
</feature>
<evidence type="ECO:0000313" key="4">
    <source>
        <dbReference type="WormBase" id="C09G12.15"/>
    </source>
</evidence>
<gene>
    <name evidence="2 4" type="primary">srz-69</name>
    <name evidence="4" type="ORF">C09G12.15</name>
    <name evidence="2" type="ORF">CELE_C09G12.15</name>
</gene>
<evidence type="ECO:0000313" key="2">
    <source>
        <dbReference type="EMBL" id="CCD64036.2"/>
    </source>
</evidence>
<dbReference type="KEGG" id="cel:CELE_C09G12.15"/>
<feature type="transmembrane region" description="Helical" evidence="1">
    <location>
        <begin position="217"/>
        <end position="246"/>
    </location>
</feature>
<dbReference type="AlphaFoldDB" id="U3UB87"/>
<accession>U3UB87</accession>
<feature type="transmembrane region" description="Helical" evidence="1">
    <location>
        <begin position="142"/>
        <end position="165"/>
    </location>
</feature>
<dbReference type="CTD" id="13192634"/>
<keyword evidence="1" id="KW-0812">Transmembrane</keyword>
<dbReference type="PANTHER" id="PTHR31720">
    <property type="entry name" value="SERPENTINE RECEPTOR, CLASS Z-RELATED"/>
    <property type="match status" value="1"/>
</dbReference>
<dbReference type="InParanoid" id="U3UB87"/>
<dbReference type="AGR" id="WB:WBGene00023475"/>
<dbReference type="WormBase" id="C09G12.15">
    <property type="protein sequence ID" value="CE48599"/>
    <property type="gene ID" value="WBGene00023475"/>
    <property type="gene designation" value="srz-69"/>
</dbReference>